<dbReference type="PROSITE" id="PS50088">
    <property type="entry name" value="ANK_REPEAT"/>
    <property type="match status" value="1"/>
</dbReference>
<feature type="region of interest" description="Disordered" evidence="4">
    <location>
        <begin position="3110"/>
        <end position="3197"/>
    </location>
</feature>
<proteinExistence type="predicted"/>
<feature type="compositionally biased region" description="Basic and acidic residues" evidence="4">
    <location>
        <begin position="2186"/>
        <end position="2196"/>
    </location>
</feature>
<feature type="region of interest" description="Disordered" evidence="4">
    <location>
        <begin position="2145"/>
        <end position="2424"/>
    </location>
</feature>
<dbReference type="GO" id="GO:0045944">
    <property type="term" value="P:positive regulation of transcription by RNA polymerase II"/>
    <property type="evidence" value="ECO:0007669"/>
    <property type="project" value="TreeGrafter"/>
</dbReference>
<feature type="compositionally biased region" description="Basic and acidic residues" evidence="4">
    <location>
        <begin position="3187"/>
        <end position="3197"/>
    </location>
</feature>
<dbReference type="Pfam" id="PF00023">
    <property type="entry name" value="Ank"/>
    <property type="match status" value="1"/>
</dbReference>
<protein>
    <submittedName>
        <fullName evidence="5">AnkB</fullName>
    </submittedName>
</protein>
<feature type="region of interest" description="Disordered" evidence="4">
    <location>
        <begin position="2691"/>
        <end position="2728"/>
    </location>
</feature>
<dbReference type="PROSITE" id="PS50297">
    <property type="entry name" value="ANK_REP_REGION"/>
    <property type="match status" value="1"/>
</dbReference>
<dbReference type="PANTHER" id="PTHR24193">
    <property type="entry name" value="ANKYRIN REPEAT PROTEIN"/>
    <property type="match status" value="1"/>
</dbReference>
<dbReference type="Gene3D" id="1.25.40.20">
    <property type="entry name" value="Ankyrin repeat-containing domain"/>
    <property type="match status" value="4"/>
</dbReference>
<reference evidence="5" key="1">
    <citation type="journal article" date="2011" name="Infect. Immun.">
        <title>Expression of Anaplasma marginale Ankyrin Repeat-Containing Proteins during Infection of the Mammalian Host and Tick Vector.</title>
        <authorList>
            <person name="Ramabu S.S."/>
            <person name="Schneider D.A."/>
            <person name="Brayton K.A."/>
            <person name="Ueti M.W."/>
            <person name="Graca T."/>
            <person name="Futse J.E."/>
            <person name="Noh S.M."/>
            <person name="Baszler T.V."/>
            <person name="Palmer G.H."/>
        </authorList>
    </citation>
    <scope>NUCLEOTIDE SEQUENCE</scope>
    <source>
        <strain evidence="5">Virginia</strain>
    </source>
</reference>
<dbReference type="EMBL" id="JF712894">
    <property type="protein sequence ID" value="AEF38430.1"/>
    <property type="molecule type" value="Genomic_DNA"/>
</dbReference>
<dbReference type="SMART" id="SM00248">
    <property type="entry name" value="ANK"/>
    <property type="match status" value="8"/>
</dbReference>
<feature type="region of interest" description="Disordered" evidence="4">
    <location>
        <begin position="3054"/>
        <end position="3090"/>
    </location>
</feature>
<gene>
    <name evidence="5" type="primary">ankB</name>
</gene>
<feature type="compositionally biased region" description="Low complexity" evidence="4">
    <location>
        <begin position="3064"/>
        <end position="3085"/>
    </location>
</feature>
<keyword evidence="1" id="KW-0677">Repeat</keyword>
<evidence type="ECO:0000313" key="5">
    <source>
        <dbReference type="EMBL" id="AEF38430.1"/>
    </source>
</evidence>
<feature type="region of interest" description="Disordered" evidence="4">
    <location>
        <begin position="2436"/>
        <end position="2457"/>
    </location>
</feature>
<evidence type="ECO:0000256" key="1">
    <source>
        <dbReference type="ARBA" id="ARBA00022737"/>
    </source>
</evidence>
<feature type="compositionally biased region" description="Basic and acidic residues" evidence="4">
    <location>
        <begin position="3127"/>
        <end position="3138"/>
    </location>
</feature>
<feature type="compositionally biased region" description="Basic and acidic residues" evidence="4">
    <location>
        <begin position="2162"/>
        <end position="2176"/>
    </location>
</feature>
<dbReference type="GO" id="GO:0000976">
    <property type="term" value="F:transcription cis-regulatory region binding"/>
    <property type="evidence" value="ECO:0007669"/>
    <property type="project" value="TreeGrafter"/>
</dbReference>
<feature type="compositionally biased region" description="Basic and acidic residues" evidence="4">
    <location>
        <begin position="2705"/>
        <end position="2721"/>
    </location>
</feature>
<feature type="compositionally biased region" description="Polar residues" evidence="4">
    <location>
        <begin position="3152"/>
        <end position="3166"/>
    </location>
</feature>
<feature type="region of interest" description="Disordered" evidence="4">
    <location>
        <begin position="661"/>
        <end position="682"/>
    </location>
</feature>
<feature type="region of interest" description="Disordered" evidence="4">
    <location>
        <begin position="2994"/>
        <end position="3015"/>
    </location>
</feature>
<sequence>MQGGSGDIRSELLEAIRTNNAEGVRKALKALPAEEKAVAMCRPIFDNKPLLQYALAQGKTNTSPDAFKAILEFCTPDILNTADPNGNQPTFMVLEAPKEYLDAMLETKGVNWGTSNAMGDTPLSHALKTIECDVQSYNKLAQLHPHVLYRVNKAGNNILHSACESGKWNNIALAMNLRDTVLETPLGSNAGGSAVDLLNQKNGLGETPLHIAYRKLSADDSRIFEHYPDVATKVDLLAKDKEGKSVIYRAAEANNDYVYTLCNDNPSYARELAMVGLERDDQSIIDRLVGSQFSPDNPPDLLKECVHELLKDPDRLVKCLNAGDARTDLWEALYNTLETSEDKATFMCCVAASAHYQLAWRLIGARSEESHALSDNMNLALERSRSLENPNLLGSMVSRFPNSSCARADKIAEFAQKNPTADTLLTTLERTAEYRSAGTILKAISQRNCSGTSAVSKMISSSDGDKIFKFLDGVSQHIVALGGRSTDYDRTIEEGIQSLREEVFRSTLSLASTGDIDKMRAVFRAMPDSVYAEDPISGKSVLEVASDAGHTQATHFLLEFHKKISRNAEVSTDAEDLQHAIESIIQVARVAPDTASNMVEGILRSGKSIPLPDANRILQNAAPENAHRLSAVLERQYPGITEQVSQQRAALPQRQKGLAELYAPRQSVEGPASTSTSSSARIDNDNEVLRDYGLLSKYVPILASSADEPHKFKKTLKDDFQTFESLKQAAHADKTGHSIFTLVAMRGTPTQMDLLVSRFGEVQTQNLAFKADYESFSSLGSPLQCAIRGGNLTMAHHLLGKMDPGKICVQYGASKDNLLHTLVKTGRSDILFSLPHVTQPPSTTPDKRLSSLVMDAIAQKNADEKTPMDIAMSTSEESRSALCAFITGALQSKDMERLLGSGEMTDLALQHNNPSMMRWVFDLAEKFNANQQANGASTRIDVLGNQNNIKALIARTARNSNPEVHRVLLEKIRKKDPEQFPAVSKQLLMHLAENNLYNPALFSDLEESARSSQDTTIRDGLIQQAIKHDNPDLIGHIDAGDACGRLSEMLWQESSQSAGATPPYAVLKDNMLAFFMANLDEASLNRFADENLISHIAKYNMPKACEVYVQRSPDNKSLLDAAIRAGNIQIVEAVLNRNPDVLLSAHSVPDGTTHQSLYDFATSVCPKDGAGSAMLRYLAHRTVNAVLEKDRAASAAMRPAEASAQHGPESAPFSPSGAFANTLKSILLKHNLGLNTENRQIISGYASAADGNAFQHAGSENLLRIALESRDCQAAEKLLEDYIQRNGREPNNHTREIINQSVDGRSILHLAASHGNYKILSDLIALGGDPARTTNRGENVAHLCAQSGMKREDGTYAFAHLIDDSRANGVPLNTVDSNGKGILEHAANCNDKPSTVEMLKLIHENPELDSQLISQKEGKRRDSFFRNTIAGANLRRRDDAVDTFLDDHPQLKADAKQDLSLKFLEDTKNLDDDALANLLTSTSLHSFNEIYPLERASPIVGQPRNVFIGHQRDLFSIVNSRTVKSHDLASMSRMPIEAFSARDYRTGVSPIEHAIAIKSLDFIKYVLEHRASELRPNICDAAGDNLPVQLSRFVAENPDILQQDGRFAEMYTNLLEQCSCITQSRSQTSVRGILENNVRLAPLRSKAIDAANRESLLKDKLSLIEDKLRERHDPQAVNQLAAFVKDNPAFSRNSANTFRTLFSRAISDAVSAHQGLSDHHKKYIKELIKNSDTRKLLTNVDHEGNNAIQSVLHELSKSKVGIGIAKAEVLQEVFSELLENLSNEDPELLKEILLKHRNARGENCLETLASVKPAYDTFRAIENKLGAKAIANFCDLNTILVRASNQAALQRHIYENYAVFPVGGCDAEQNVRVHIAATSGDHSAFIAAMQTGSNINQLDKDGNTPLQSLLIHLVQNRGNITDGHIKTLETLVSHGAALHHKNNNGLSACDMAKALKGPLFGKENSCLQLLARHRLQYDRLKQEAQNETDKRFVRHKEKDQSSHCDISGATIAIKLGGGTLLATKLLYSDLCNKNNLSKATFDFNQGQDRGYVEKVGNKRNYVATEGVVKLTLSWKPAQGPEQQVVVMVHADGKISVAPDSINKCGSKGEKLNFNNCRVYVGGFSLEDALRNGVWKAEPAQVAADRARSLDVAQETGQSPDMGEQRSGERGPEREGDCSTTPVMQDAHSDPGADVQERSGTAYRRQRSASYPDVRPKESDSDLPQLQNYINGVSGSELSSAPHPAPRSSTADRRDGPDGGASFRAEVGQPHAEGLQSPHSEAQNPGNREPGHDGNMASLTTQDVNAIQEEPGGTTRGRQRSASYPDVRPEAEDPQPLHPVPRGSIADLGDGSSASVSPQTEPGPPHTDTAQMYSGVGIREDRTGESPTTPYPTAQAYGEEATDDAGKSTYSSEPHSVIDGQDHSAVDEVRGNTVDAAANIGGDSIGNSKQHSDQEEAIPQPTASALTNFERVNAAATTEQSAHAVSTLKDIQDGAQGTREWASITGVCNYINNYYAFDTNKNSDVASAAAAIKALRDQYTADDDAGKEDAARELKEAIPATLKQHNIEFKDLGTNPMVTVLNGVVQHPNISIPDHWTSPYGFGKDLDAEIKSELQFITDVCDRSSMDCTINMPLRHLPMLAIAAQKIKDSPPTEVDLNAPNISSADGERILKDIANTCMLCNEITVGSRQASTAYGMPSARQSADSPHEMGEQRSLDQERSRSVSFASFTSDDEGMVSAGDVEYYTPSDSLSVAGEDPHELSWDSTYDTELHTGQASSAPEAPDVAERYPDVEDATLPPSSQLSKKTADILRGLGVQDSSNNLASDQSHEDQETVSEAGVLDTVTAWQSIMHVCKQTGSYYAFDIPATCNIEDIASALSSRHKTIENDTTLSADRRKSAIAEAIVEVMRDHGARCAVLGTPILQITNDDIQIEDSGQKLSEEYNSPYGFGAEVDSQIKSALSSVREIARRSSNNFTMRISLEYLPRIVEAVEQERAQPPSGITWPQLGAGEESAIDQTDGQRLLKDITNTCLHAATELGSPQEIFSGSVQEITEQFEHKKERARSSSVSSTFSTRSRSSTASSTDSEQAPVLARLSSDAKQTLESAIAGLTDSLRSTTSGHDSAAESLQRKTGPDDRDASPSIGAQILRAENWTGSGQSFPETSITLVENEEHDGSGLPRTPTPTPEVKQHEGGIERQ</sequence>
<feature type="compositionally biased region" description="Polar residues" evidence="4">
    <location>
        <begin position="672"/>
        <end position="681"/>
    </location>
</feature>
<evidence type="ECO:0000256" key="3">
    <source>
        <dbReference type="PROSITE-ProRule" id="PRU00023"/>
    </source>
</evidence>
<feature type="compositionally biased region" description="Polar residues" evidence="4">
    <location>
        <begin position="2276"/>
        <end position="2285"/>
    </location>
</feature>
<keyword evidence="2 3" id="KW-0040">ANK repeat</keyword>
<feature type="compositionally biased region" description="Polar residues" evidence="4">
    <location>
        <begin position="2221"/>
        <end position="2238"/>
    </location>
</feature>
<dbReference type="InterPro" id="IPR050663">
    <property type="entry name" value="Ankyrin-SOCS_Box"/>
</dbReference>
<accession>F8U694</accession>
<organism evidence="5">
    <name type="scientific">Anaplasma marginale</name>
    <dbReference type="NCBI Taxonomy" id="770"/>
    <lineage>
        <taxon>Bacteria</taxon>
        <taxon>Pseudomonadati</taxon>
        <taxon>Pseudomonadota</taxon>
        <taxon>Alphaproteobacteria</taxon>
        <taxon>Rickettsiales</taxon>
        <taxon>Anaplasmataceae</taxon>
        <taxon>Anaplasma</taxon>
    </lineage>
</organism>
<feature type="repeat" description="ANK" evidence="3">
    <location>
        <begin position="1303"/>
        <end position="1335"/>
    </location>
</feature>
<evidence type="ECO:0000256" key="4">
    <source>
        <dbReference type="SAM" id="MobiDB-lite"/>
    </source>
</evidence>
<dbReference type="InterPro" id="IPR036770">
    <property type="entry name" value="Ankyrin_rpt-contain_sf"/>
</dbReference>
<feature type="compositionally biased region" description="Basic and acidic residues" evidence="4">
    <location>
        <begin position="3054"/>
        <end position="3063"/>
    </location>
</feature>
<dbReference type="PANTHER" id="PTHR24193:SF128">
    <property type="entry name" value="GA-BINDING PROTEIN SUBUNIT BETA-1"/>
    <property type="match status" value="1"/>
</dbReference>
<dbReference type="SUPFAM" id="SSF48403">
    <property type="entry name" value="Ankyrin repeat"/>
    <property type="match status" value="2"/>
</dbReference>
<evidence type="ECO:0000256" key="2">
    <source>
        <dbReference type="ARBA" id="ARBA00023043"/>
    </source>
</evidence>
<name>F8U694_ANAMA</name>
<dbReference type="InterPro" id="IPR002110">
    <property type="entry name" value="Ankyrin_rpt"/>
</dbReference>